<dbReference type="InterPro" id="IPR003593">
    <property type="entry name" value="AAA+_ATPase"/>
</dbReference>
<keyword evidence="6 13" id="KW-0067">ATP-binding</keyword>
<dbReference type="GO" id="GO:0005886">
    <property type="term" value="C:plasma membrane"/>
    <property type="evidence" value="ECO:0007669"/>
    <property type="project" value="UniProtKB-SubCell"/>
</dbReference>
<protein>
    <recommendedName>
        <fullName evidence="13">ATP synthase subunit beta</fullName>
        <ecNumber evidence="13">7.1.2.2</ecNumber>
    </recommendedName>
    <alternativeName>
        <fullName evidence="13">ATP synthase F1 sector subunit beta</fullName>
    </alternativeName>
    <alternativeName>
        <fullName evidence="13">F-ATPase subunit beta</fullName>
    </alternativeName>
</protein>
<dbReference type="InterPro" id="IPR004100">
    <property type="entry name" value="ATPase_F1/V1/A1_a/bsu_N"/>
</dbReference>
<evidence type="ECO:0000256" key="1">
    <source>
        <dbReference type="ARBA" id="ARBA00004370"/>
    </source>
</evidence>
<keyword evidence="3 13" id="KW-1003">Cell membrane</keyword>
<reference evidence="16 17" key="1">
    <citation type="submission" date="2017-11" db="EMBL/GenBank/DDBJ databases">
        <title>Genome sequence of Pseudomonas arsenicoxydans ACM1.</title>
        <authorList>
            <person name="Nascimento F.X."/>
        </authorList>
    </citation>
    <scope>NUCLEOTIDE SEQUENCE [LARGE SCALE GENOMIC DNA]</scope>
    <source>
        <strain evidence="16 17">ACM1</strain>
    </source>
</reference>
<dbReference type="PANTHER" id="PTHR15184">
    <property type="entry name" value="ATP SYNTHASE"/>
    <property type="match status" value="1"/>
</dbReference>
<evidence type="ECO:0000256" key="4">
    <source>
        <dbReference type="ARBA" id="ARBA00022741"/>
    </source>
</evidence>
<dbReference type="InterPro" id="IPR005722">
    <property type="entry name" value="ATP_synth_F1_bsu"/>
</dbReference>
<dbReference type="Pfam" id="PF00006">
    <property type="entry name" value="ATP-synt_ab"/>
    <property type="match status" value="1"/>
</dbReference>
<dbReference type="NCBIfam" id="TIGR01039">
    <property type="entry name" value="atpD"/>
    <property type="match status" value="1"/>
</dbReference>
<dbReference type="Gene3D" id="1.10.1140.10">
    <property type="entry name" value="Bovine Mitochondrial F1-atpase, Atp Synthase Beta Chain, Chain D, domain 3"/>
    <property type="match status" value="1"/>
</dbReference>
<feature type="binding site" evidence="13">
    <location>
        <begin position="160"/>
        <end position="167"/>
    </location>
    <ligand>
        <name>ATP</name>
        <dbReference type="ChEBI" id="CHEBI:30616"/>
    </ligand>
</feature>
<evidence type="ECO:0000256" key="6">
    <source>
        <dbReference type="ARBA" id="ARBA00022840"/>
    </source>
</evidence>
<organism evidence="16 17">
    <name type="scientific">Pseudomonas arsenicoxydans</name>
    <dbReference type="NCBI Taxonomy" id="702115"/>
    <lineage>
        <taxon>Bacteria</taxon>
        <taxon>Pseudomonadati</taxon>
        <taxon>Pseudomonadota</taxon>
        <taxon>Gammaproteobacteria</taxon>
        <taxon>Pseudomonadales</taxon>
        <taxon>Pseudomonadaceae</taxon>
        <taxon>Pseudomonas</taxon>
    </lineage>
</organism>
<dbReference type="CDD" id="cd18110">
    <property type="entry name" value="ATP-synt_F1_beta_C"/>
    <property type="match status" value="1"/>
</dbReference>
<sequence length="489" mass="53507">MKERQVTTDKEPVILGVIAAVRGSVVDIRFDAALPPIHTLLRAGDAGHVAIEVLAQRDERHVRGIALTPTQGLARGMLVHDTGGPLKAPVGNQILSRMFDVFGNTIDRQPALDGVEWRSVHQAPPPLVRRSTKSEVFETGIKAIDVLTPLERGGKAGLFGGAGVGKTVLLTEMIHNMVGHQEGVSIFCGVGERSREGEELYREMKAAGVLPNMVMIFAQMNEPPGARFRVGHAALTMAEYFRDDEHRDVLLLIDNIFRFIQAGSEVSGLMGQMPSRLGYQPTMGTELAALEERIANTDSGAITSIQAVYVPADDFTDPAAVHTFSHLSASIVLSRKRASEGLFPAIDPLQSSSKVLTPGIAGERHYRLAQAIRRTLAQYAELKDIIAMLGLEQLSPDDRKVVARARRLERFLTQPFFTTEQFTNMSGKLVSLKDSLDGCERILADEFKDLPESALYMIGAVDEARTKVKAKPEAERETTREQSHAVDDT</sequence>
<dbReference type="GO" id="GO:0045259">
    <property type="term" value="C:proton-transporting ATP synthase complex"/>
    <property type="evidence" value="ECO:0007669"/>
    <property type="project" value="UniProtKB-KW"/>
</dbReference>
<keyword evidence="5 13" id="KW-0375">Hydrogen ion transport</keyword>
<dbReference type="GO" id="GO:0005524">
    <property type="term" value="F:ATP binding"/>
    <property type="evidence" value="ECO:0007669"/>
    <property type="project" value="UniProtKB-UniRule"/>
</dbReference>
<keyword evidence="9 13" id="KW-0472">Membrane</keyword>
<dbReference type="PROSITE" id="PS00152">
    <property type="entry name" value="ATPASE_ALPHA_BETA"/>
    <property type="match status" value="1"/>
</dbReference>
<dbReference type="Pfam" id="PF22919">
    <property type="entry name" value="ATP-synt_VA_C"/>
    <property type="match status" value="1"/>
</dbReference>
<evidence type="ECO:0000256" key="5">
    <source>
        <dbReference type="ARBA" id="ARBA00022781"/>
    </source>
</evidence>
<dbReference type="SUPFAM" id="SSF47917">
    <property type="entry name" value="C-terminal domain of alpha and beta subunits of F1 ATP synthase"/>
    <property type="match status" value="1"/>
</dbReference>
<comment type="catalytic activity">
    <reaction evidence="13">
        <text>ATP + H2O + 4 H(+)(in) = ADP + phosphate + 5 H(+)(out)</text>
        <dbReference type="Rhea" id="RHEA:57720"/>
        <dbReference type="ChEBI" id="CHEBI:15377"/>
        <dbReference type="ChEBI" id="CHEBI:15378"/>
        <dbReference type="ChEBI" id="CHEBI:30616"/>
        <dbReference type="ChEBI" id="CHEBI:43474"/>
        <dbReference type="ChEBI" id="CHEBI:456216"/>
        <dbReference type="EC" id="7.1.2.2"/>
    </reaction>
</comment>
<dbReference type="PANTHER" id="PTHR15184:SF71">
    <property type="entry name" value="ATP SYNTHASE SUBUNIT BETA, MITOCHONDRIAL"/>
    <property type="match status" value="1"/>
</dbReference>
<dbReference type="EC" id="7.1.2.2" evidence="13"/>
<keyword evidence="17" id="KW-1185">Reference proteome</keyword>
<dbReference type="InterPro" id="IPR024034">
    <property type="entry name" value="ATPase_F1/V1_b/a_C"/>
</dbReference>
<evidence type="ECO:0000256" key="2">
    <source>
        <dbReference type="ARBA" id="ARBA00022448"/>
    </source>
</evidence>
<dbReference type="SUPFAM" id="SSF52540">
    <property type="entry name" value="P-loop containing nucleoside triphosphate hydrolases"/>
    <property type="match status" value="1"/>
</dbReference>
<evidence type="ECO:0000256" key="12">
    <source>
        <dbReference type="ARBA" id="ARBA00024342"/>
    </source>
</evidence>
<dbReference type="CDD" id="cd01133">
    <property type="entry name" value="F1-ATPase_beta_CD"/>
    <property type="match status" value="1"/>
</dbReference>
<dbReference type="FunFam" id="3.40.50.300:FF:001630">
    <property type="entry name" value="ATP synthase subunit beta"/>
    <property type="match status" value="1"/>
</dbReference>
<dbReference type="AlphaFoldDB" id="A0A4P6G3U9"/>
<evidence type="ECO:0000256" key="13">
    <source>
        <dbReference type="HAMAP-Rule" id="MF_01347"/>
    </source>
</evidence>
<evidence type="ECO:0000313" key="17">
    <source>
        <dbReference type="Proteomes" id="UP000291121"/>
    </source>
</evidence>
<dbReference type="GO" id="GO:0046933">
    <property type="term" value="F:proton-transporting ATP synthase activity, rotational mechanism"/>
    <property type="evidence" value="ECO:0007669"/>
    <property type="project" value="UniProtKB-UniRule"/>
</dbReference>
<dbReference type="RefSeq" id="WP_208668231.1">
    <property type="nucleotide sequence ID" value="NZ_CP024767.1"/>
</dbReference>
<dbReference type="InterPro" id="IPR027417">
    <property type="entry name" value="P-loop_NTPase"/>
</dbReference>
<evidence type="ECO:0000256" key="9">
    <source>
        <dbReference type="ARBA" id="ARBA00023136"/>
    </source>
</evidence>
<evidence type="ECO:0000256" key="8">
    <source>
        <dbReference type="ARBA" id="ARBA00023065"/>
    </source>
</evidence>
<feature type="region of interest" description="Disordered" evidence="14">
    <location>
        <begin position="467"/>
        <end position="489"/>
    </location>
</feature>
<evidence type="ECO:0000256" key="14">
    <source>
        <dbReference type="SAM" id="MobiDB-lite"/>
    </source>
</evidence>
<dbReference type="HAMAP" id="MF_01347">
    <property type="entry name" value="ATP_synth_beta_bact"/>
    <property type="match status" value="1"/>
</dbReference>
<evidence type="ECO:0000256" key="3">
    <source>
        <dbReference type="ARBA" id="ARBA00022475"/>
    </source>
</evidence>
<dbReference type="CDD" id="cd18115">
    <property type="entry name" value="ATP-synt_F1_beta_N"/>
    <property type="match status" value="1"/>
</dbReference>
<dbReference type="SUPFAM" id="SSF50615">
    <property type="entry name" value="N-terminal domain of alpha and beta subunits of F1 ATP synthase"/>
    <property type="match status" value="1"/>
</dbReference>
<feature type="domain" description="AAA+ ATPase" evidence="15">
    <location>
        <begin position="152"/>
        <end position="337"/>
    </location>
</feature>
<dbReference type="InterPro" id="IPR017691">
    <property type="entry name" value="Alt_ATPase_F1_bsu"/>
</dbReference>
<name>A0A4P6G3U9_9PSED</name>
<evidence type="ECO:0000259" key="15">
    <source>
        <dbReference type="SMART" id="SM00382"/>
    </source>
</evidence>
<keyword evidence="7 13" id="KW-1278">Translocase</keyword>
<gene>
    <name evidence="13" type="primary">atpD</name>
    <name evidence="16" type="ORF">CUN61_20135</name>
</gene>
<proteinExistence type="inferred from homology"/>
<dbReference type="Proteomes" id="UP000291121">
    <property type="component" value="Chromosome"/>
</dbReference>
<keyword evidence="8 13" id="KW-0406">Ion transport</keyword>
<dbReference type="FunFam" id="1.10.1140.10:FF:000006">
    <property type="entry name" value="ATP synthase subunit beta"/>
    <property type="match status" value="1"/>
</dbReference>
<keyword evidence="2 13" id="KW-0813">Transport</keyword>
<dbReference type="InterPro" id="IPR055190">
    <property type="entry name" value="ATP-synt_VA_C"/>
</dbReference>
<evidence type="ECO:0000313" key="16">
    <source>
        <dbReference type="EMBL" id="QAY86143.1"/>
    </source>
</evidence>
<evidence type="ECO:0000256" key="10">
    <source>
        <dbReference type="ARBA" id="ARBA00023196"/>
    </source>
</evidence>
<dbReference type="InterPro" id="IPR036121">
    <property type="entry name" value="ATPase_F1/V1/A1_a/bsu_N_sf"/>
</dbReference>
<evidence type="ECO:0000256" key="11">
    <source>
        <dbReference type="ARBA" id="ARBA00023310"/>
    </source>
</evidence>
<dbReference type="InterPro" id="IPR020003">
    <property type="entry name" value="ATPase_a/bsu_AS"/>
</dbReference>
<accession>A0A4P6G3U9</accession>
<dbReference type="SMART" id="SM00382">
    <property type="entry name" value="AAA"/>
    <property type="match status" value="1"/>
</dbReference>
<comment type="subcellular location">
    <subcellularLocation>
        <location evidence="13">Cell membrane</location>
        <topology evidence="13">Peripheral membrane protein</topology>
    </subcellularLocation>
    <subcellularLocation>
        <location evidence="1">Membrane</location>
    </subcellularLocation>
</comment>
<dbReference type="EMBL" id="CP024767">
    <property type="protein sequence ID" value="QAY86143.1"/>
    <property type="molecule type" value="Genomic_DNA"/>
</dbReference>
<keyword evidence="10 13" id="KW-0139">CF(1)</keyword>
<dbReference type="Gene3D" id="2.40.10.170">
    <property type="match status" value="1"/>
</dbReference>
<evidence type="ECO:0000256" key="7">
    <source>
        <dbReference type="ARBA" id="ARBA00022967"/>
    </source>
</evidence>
<dbReference type="NCBIfam" id="TIGR03305">
    <property type="entry name" value="alt_F1F0_F1_bet"/>
    <property type="match status" value="1"/>
</dbReference>
<dbReference type="GO" id="GO:0046961">
    <property type="term" value="F:proton-transporting ATPase activity, rotational mechanism"/>
    <property type="evidence" value="ECO:0007669"/>
    <property type="project" value="InterPro"/>
</dbReference>
<keyword evidence="4 13" id="KW-0547">Nucleotide-binding</keyword>
<dbReference type="InterPro" id="IPR000194">
    <property type="entry name" value="ATPase_F1/V1/A1_a/bsu_nucl-bd"/>
</dbReference>
<dbReference type="Pfam" id="PF02874">
    <property type="entry name" value="ATP-synt_ab_N"/>
    <property type="match status" value="1"/>
</dbReference>
<comment type="similarity">
    <text evidence="12">Belongs to the ATPase alpha/beta chains family. T3SS ATPase subfamily.</text>
</comment>
<dbReference type="Gene3D" id="3.40.50.300">
    <property type="entry name" value="P-loop containing nucleotide triphosphate hydrolases"/>
    <property type="match status" value="1"/>
</dbReference>
<dbReference type="InterPro" id="IPR050053">
    <property type="entry name" value="ATPase_alpha/beta_chains"/>
</dbReference>
<comment type="function">
    <text evidence="13">Produces ATP from ADP in the presence of a proton gradient across the membrane. The catalytic sites are hosted primarily by the beta subunits.</text>
</comment>
<keyword evidence="11 13" id="KW-0066">ATP synthesis</keyword>